<evidence type="ECO:0000313" key="2">
    <source>
        <dbReference type="EMBL" id="OAS26291.1"/>
    </source>
</evidence>
<sequence>MASTKSNTDPAEKPKGDPADVKPATSFAPSGAPEQDVPGVDVGHPALDANPRAGTTADQNRIDLNDPTLSGAEAVKRNLEAQKPAAEEKAEKPAE</sequence>
<accession>A0A179SHD3</accession>
<organism evidence="2 3">
    <name type="scientific">Methylobacterium platani</name>
    <dbReference type="NCBI Taxonomy" id="427683"/>
    <lineage>
        <taxon>Bacteria</taxon>
        <taxon>Pseudomonadati</taxon>
        <taxon>Pseudomonadota</taxon>
        <taxon>Alphaproteobacteria</taxon>
        <taxon>Hyphomicrobiales</taxon>
        <taxon>Methylobacteriaceae</taxon>
        <taxon>Methylobacterium</taxon>
    </lineage>
</organism>
<dbReference type="EMBL" id="LWHQ01000011">
    <property type="protein sequence ID" value="OAS26291.1"/>
    <property type="molecule type" value="Genomic_DNA"/>
</dbReference>
<evidence type="ECO:0000313" key="3">
    <source>
        <dbReference type="Proteomes" id="UP000078316"/>
    </source>
</evidence>
<dbReference type="RefSeq" id="WP_048432710.1">
    <property type="nucleotide sequence ID" value="NZ_LWHQ01000011.1"/>
</dbReference>
<dbReference type="AlphaFoldDB" id="A0A179SHD3"/>
<feature type="region of interest" description="Disordered" evidence="1">
    <location>
        <begin position="1"/>
        <end position="95"/>
    </location>
</feature>
<comment type="caution">
    <text evidence="2">The sequence shown here is derived from an EMBL/GenBank/DDBJ whole genome shotgun (WGS) entry which is preliminary data.</text>
</comment>
<feature type="compositionally biased region" description="Basic and acidic residues" evidence="1">
    <location>
        <begin position="74"/>
        <end position="95"/>
    </location>
</feature>
<name>A0A179SHD3_9HYPH</name>
<protein>
    <submittedName>
        <fullName evidence="2">Uncharacterized protein</fullName>
    </submittedName>
</protein>
<dbReference type="Proteomes" id="UP000078316">
    <property type="component" value="Unassembled WGS sequence"/>
</dbReference>
<reference evidence="2 3" key="1">
    <citation type="submission" date="2016-04" db="EMBL/GenBank/DDBJ databases">
        <authorList>
            <person name="Evans L.H."/>
            <person name="Alamgir A."/>
            <person name="Owens N."/>
            <person name="Weber N.D."/>
            <person name="Virtaneva K."/>
            <person name="Barbian K."/>
            <person name="Babar A."/>
            <person name="Rosenke K."/>
        </authorList>
    </citation>
    <scope>NUCLEOTIDE SEQUENCE [LARGE SCALE GENOMIC DNA]</scope>
    <source>
        <strain evidence="2 3">PMB02</strain>
    </source>
</reference>
<dbReference type="STRING" id="427683.A5481_06120"/>
<proteinExistence type="predicted"/>
<gene>
    <name evidence="2" type="ORF">A5481_06120</name>
</gene>
<evidence type="ECO:0000256" key="1">
    <source>
        <dbReference type="SAM" id="MobiDB-lite"/>
    </source>
</evidence>
<feature type="compositionally biased region" description="Basic and acidic residues" evidence="1">
    <location>
        <begin position="10"/>
        <end position="20"/>
    </location>
</feature>